<sequence>MYGSGSSRDWAAKGPAMLGVRAILATSFERIHRSNLIGMGILPCEFVGGQSARTLGLTGFEHFTIRCADVPLTTNQKYCVSATRDGFQAQFVVRSRIDTAIELEYFRYWGILPYVLLHLRRTAAAALGVQDTSPYAKPMEE</sequence>
<gene>
    <name evidence="2" type="primary">ACOC_2</name>
    <name evidence="2" type="ORF">CM83_100679</name>
</gene>
<feature type="domain" description="Aconitase A/isopropylmalate dehydratase small subunit swivel" evidence="1">
    <location>
        <begin position="2"/>
        <end position="46"/>
    </location>
</feature>
<name>A0A0A9W165_LYGHE</name>
<organism evidence="2">
    <name type="scientific">Lygus hesperus</name>
    <name type="common">Western plant bug</name>
    <dbReference type="NCBI Taxonomy" id="30085"/>
    <lineage>
        <taxon>Eukaryota</taxon>
        <taxon>Metazoa</taxon>
        <taxon>Ecdysozoa</taxon>
        <taxon>Arthropoda</taxon>
        <taxon>Hexapoda</taxon>
        <taxon>Insecta</taxon>
        <taxon>Pterygota</taxon>
        <taxon>Neoptera</taxon>
        <taxon>Paraneoptera</taxon>
        <taxon>Hemiptera</taxon>
        <taxon>Heteroptera</taxon>
        <taxon>Panheteroptera</taxon>
        <taxon>Cimicomorpha</taxon>
        <taxon>Miridae</taxon>
        <taxon>Mirini</taxon>
        <taxon>Lygus</taxon>
    </lineage>
</organism>
<evidence type="ECO:0000259" key="1">
    <source>
        <dbReference type="Pfam" id="PF00694"/>
    </source>
</evidence>
<proteinExistence type="predicted"/>
<reference evidence="2" key="2">
    <citation type="submission" date="2014-07" db="EMBL/GenBank/DDBJ databases">
        <authorList>
            <person name="Hull J."/>
        </authorList>
    </citation>
    <scope>NUCLEOTIDE SEQUENCE</scope>
</reference>
<reference evidence="2" key="1">
    <citation type="journal article" date="2014" name="PLoS ONE">
        <title>Transcriptome-Based Identification of ABC Transporters in the Western Tarnished Plant Bug Lygus hesperus.</title>
        <authorList>
            <person name="Hull J.J."/>
            <person name="Chaney K."/>
            <person name="Geib S.M."/>
            <person name="Fabrick J.A."/>
            <person name="Brent C.S."/>
            <person name="Walsh D."/>
            <person name="Lavine L.C."/>
        </authorList>
    </citation>
    <scope>NUCLEOTIDE SEQUENCE</scope>
</reference>
<dbReference type="InterPro" id="IPR015928">
    <property type="entry name" value="Aconitase/3IPM_dehydase_swvl"/>
</dbReference>
<protein>
    <submittedName>
        <fullName evidence="2">Aconitate hydratase, cytoplasmic</fullName>
    </submittedName>
</protein>
<dbReference type="Gene3D" id="3.20.19.10">
    <property type="entry name" value="Aconitase, domain 4"/>
    <property type="match status" value="1"/>
</dbReference>
<dbReference type="SUPFAM" id="SSF52016">
    <property type="entry name" value="LeuD/IlvD-like"/>
    <property type="match status" value="1"/>
</dbReference>
<dbReference type="AlphaFoldDB" id="A0A0A9W165"/>
<dbReference type="Pfam" id="PF00694">
    <property type="entry name" value="Aconitase_C"/>
    <property type="match status" value="1"/>
</dbReference>
<dbReference type="InterPro" id="IPR000573">
    <property type="entry name" value="AconitaseA/IPMdHydase_ssu_swvl"/>
</dbReference>
<evidence type="ECO:0000313" key="2">
    <source>
        <dbReference type="EMBL" id="JAG02177.1"/>
    </source>
</evidence>
<dbReference type="InterPro" id="IPR006249">
    <property type="entry name" value="Aconitase/IRP2"/>
</dbReference>
<dbReference type="PANTHER" id="PTHR11670">
    <property type="entry name" value="ACONITASE/IRON-RESPONSIVE ELEMENT FAMILY MEMBER"/>
    <property type="match status" value="1"/>
</dbReference>
<accession>A0A0A9W165</accession>
<dbReference type="EMBL" id="GBHO01041427">
    <property type="protein sequence ID" value="JAG02177.1"/>
    <property type="molecule type" value="Transcribed_RNA"/>
</dbReference>